<protein>
    <recommendedName>
        <fullName evidence="5">Glutathione peroxidase</fullName>
    </recommendedName>
</protein>
<dbReference type="SUPFAM" id="SSF52833">
    <property type="entry name" value="Thioredoxin-like"/>
    <property type="match status" value="1"/>
</dbReference>
<keyword evidence="3 5" id="KW-0560">Oxidoreductase</keyword>
<dbReference type="InterPro" id="IPR013766">
    <property type="entry name" value="Thioredoxin_domain"/>
</dbReference>
<name>A0A928VLI0_9CYAN</name>
<dbReference type="PANTHER" id="PTHR11592:SF78">
    <property type="entry name" value="GLUTATHIONE PEROXIDASE"/>
    <property type="match status" value="1"/>
</dbReference>
<dbReference type="GO" id="GO:0004601">
    <property type="term" value="F:peroxidase activity"/>
    <property type="evidence" value="ECO:0007669"/>
    <property type="project" value="UniProtKB-KW"/>
</dbReference>
<dbReference type="Proteomes" id="UP000625316">
    <property type="component" value="Unassembled WGS sequence"/>
</dbReference>
<dbReference type="GO" id="GO:0034599">
    <property type="term" value="P:cellular response to oxidative stress"/>
    <property type="evidence" value="ECO:0007669"/>
    <property type="project" value="TreeGrafter"/>
</dbReference>
<feature type="active site" evidence="4">
    <location>
        <position position="37"/>
    </location>
</feature>
<keyword evidence="8" id="KW-1185">Reference proteome</keyword>
<gene>
    <name evidence="7" type="ORF">IQ266_12365</name>
</gene>
<evidence type="ECO:0000256" key="1">
    <source>
        <dbReference type="ARBA" id="ARBA00006926"/>
    </source>
</evidence>
<evidence type="ECO:0000313" key="8">
    <source>
        <dbReference type="Proteomes" id="UP000625316"/>
    </source>
</evidence>
<evidence type="ECO:0000313" key="7">
    <source>
        <dbReference type="EMBL" id="MBE9030525.1"/>
    </source>
</evidence>
<dbReference type="PIRSF" id="PIRSF000303">
    <property type="entry name" value="Glutathion_perox"/>
    <property type="match status" value="1"/>
</dbReference>
<dbReference type="Pfam" id="PF00255">
    <property type="entry name" value="GSHPx"/>
    <property type="match status" value="1"/>
</dbReference>
<dbReference type="PRINTS" id="PR01011">
    <property type="entry name" value="GLUTPROXDASE"/>
</dbReference>
<proteinExistence type="inferred from homology"/>
<sequence>MTQNISDIAVKTLTGEAKKMSDYAGSVLLLVNVASYCGYTGQYTGLEALNQKFAAQGLKVIGIPCNDFGAQEPDSNEQIATFCDTKYGVTFDMLDKVKILGGDKHPLYAALTTAVEPQGDVKWNFEKFLVDRQGNVVGRYPSSTTPEALESIISQAL</sequence>
<dbReference type="RefSeq" id="WP_264325352.1">
    <property type="nucleotide sequence ID" value="NZ_JADEXQ010000037.1"/>
</dbReference>
<evidence type="ECO:0000256" key="2">
    <source>
        <dbReference type="ARBA" id="ARBA00022559"/>
    </source>
</evidence>
<evidence type="ECO:0000259" key="6">
    <source>
        <dbReference type="PROSITE" id="PS51352"/>
    </source>
</evidence>
<keyword evidence="2 5" id="KW-0575">Peroxidase</keyword>
<organism evidence="7 8">
    <name type="scientific">Romeriopsis navalis LEGE 11480</name>
    <dbReference type="NCBI Taxonomy" id="2777977"/>
    <lineage>
        <taxon>Bacteria</taxon>
        <taxon>Bacillati</taxon>
        <taxon>Cyanobacteriota</taxon>
        <taxon>Cyanophyceae</taxon>
        <taxon>Leptolyngbyales</taxon>
        <taxon>Leptolyngbyaceae</taxon>
        <taxon>Romeriopsis</taxon>
        <taxon>Romeriopsis navalis</taxon>
    </lineage>
</organism>
<reference evidence="7" key="1">
    <citation type="submission" date="2020-10" db="EMBL/GenBank/DDBJ databases">
        <authorList>
            <person name="Castelo-Branco R."/>
            <person name="Eusebio N."/>
            <person name="Adriana R."/>
            <person name="Vieira A."/>
            <person name="Brugerolle De Fraissinette N."/>
            <person name="Rezende De Castro R."/>
            <person name="Schneider M.P."/>
            <person name="Vasconcelos V."/>
            <person name="Leao P.N."/>
        </authorList>
    </citation>
    <scope>NUCLEOTIDE SEQUENCE</scope>
    <source>
        <strain evidence="7">LEGE 11480</strain>
    </source>
</reference>
<dbReference type="PANTHER" id="PTHR11592">
    <property type="entry name" value="GLUTATHIONE PEROXIDASE"/>
    <property type="match status" value="1"/>
</dbReference>
<dbReference type="PROSITE" id="PS51352">
    <property type="entry name" value="THIOREDOXIN_2"/>
    <property type="match status" value="1"/>
</dbReference>
<feature type="domain" description="Thioredoxin" evidence="6">
    <location>
        <begin position="1"/>
        <end position="157"/>
    </location>
</feature>
<evidence type="ECO:0000256" key="3">
    <source>
        <dbReference type="ARBA" id="ARBA00023002"/>
    </source>
</evidence>
<dbReference type="CDD" id="cd00340">
    <property type="entry name" value="GSH_Peroxidase"/>
    <property type="match status" value="1"/>
</dbReference>
<dbReference type="FunFam" id="3.40.30.10:FF:000010">
    <property type="entry name" value="Glutathione peroxidase"/>
    <property type="match status" value="1"/>
</dbReference>
<dbReference type="InterPro" id="IPR036249">
    <property type="entry name" value="Thioredoxin-like_sf"/>
</dbReference>
<accession>A0A928VLI0</accession>
<evidence type="ECO:0000256" key="4">
    <source>
        <dbReference type="PIRSR" id="PIRSR000303-1"/>
    </source>
</evidence>
<comment type="caution">
    <text evidence="7">The sequence shown here is derived from an EMBL/GenBank/DDBJ whole genome shotgun (WGS) entry which is preliminary data.</text>
</comment>
<dbReference type="AlphaFoldDB" id="A0A928VLI0"/>
<dbReference type="PROSITE" id="PS51355">
    <property type="entry name" value="GLUTATHIONE_PEROXID_3"/>
    <property type="match status" value="1"/>
</dbReference>
<comment type="similarity">
    <text evidence="1 5">Belongs to the glutathione peroxidase family.</text>
</comment>
<dbReference type="InterPro" id="IPR000889">
    <property type="entry name" value="Glutathione_peroxidase"/>
</dbReference>
<evidence type="ECO:0000256" key="5">
    <source>
        <dbReference type="RuleBase" id="RU000499"/>
    </source>
</evidence>
<dbReference type="EMBL" id="JADEXQ010000037">
    <property type="protein sequence ID" value="MBE9030525.1"/>
    <property type="molecule type" value="Genomic_DNA"/>
</dbReference>
<dbReference type="InterPro" id="IPR029759">
    <property type="entry name" value="GPX_AS"/>
</dbReference>
<dbReference type="PROSITE" id="PS00460">
    <property type="entry name" value="GLUTATHIONE_PEROXID_1"/>
    <property type="match status" value="1"/>
</dbReference>
<dbReference type="Gene3D" id="3.40.30.10">
    <property type="entry name" value="Glutaredoxin"/>
    <property type="match status" value="1"/>
</dbReference>